<gene>
    <name evidence="1" type="ORF">NJU99_01085</name>
</gene>
<name>A0ABY5E6G1_9BACT</name>
<dbReference type="Gene3D" id="1.10.30.50">
    <property type="match status" value="1"/>
</dbReference>
<keyword evidence="2" id="KW-1185">Reference proteome</keyword>
<evidence type="ECO:0000313" key="1">
    <source>
        <dbReference type="EMBL" id="UTJ06718.1"/>
    </source>
</evidence>
<organism evidence="1 2">
    <name type="scientific">Arcobacter roscoffensis</name>
    <dbReference type="NCBI Taxonomy" id="2961520"/>
    <lineage>
        <taxon>Bacteria</taxon>
        <taxon>Pseudomonadati</taxon>
        <taxon>Campylobacterota</taxon>
        <taxon>Epsilonproteobacteria</taxon>
        <taxon>Campylobacterales</taxon>
        <taxon>Arcobacteraceae</taxon>
        <taxon>Arcobacter</taxon>
    </lineage>
</organism>
<evidence type="ECO:0000313" key="2">
    <source>
        <dbReference type="Proteomes" id="UP001060012"/>
    </source>
</evidence>
<dbReference type="EMBL" id="CP100595">
    <property type="protein sequence ID" value="UTJ06718.1"/>
    <property type="molecule type" value="Genomic_DNA"/>
</dbReference>
<evidence type="ECO:0008006" key="3">
    <source>
        <dbReference type="Google" id="ProtNLM"/>
    </source>
</evidence>
<reference evidence="1" key="1">
    <citation type="submission" date="2022-07" db="EMBL/GenBank/DDBJ databases">
        <title>Arcobacter roscoffensis sp. nov., a marine bacterium isolated from coastal seawater collected from Roscoff, France.</title>
        <authorList>
            <person name="Pascual J."/>
            <person name="Lepeaux C."/>
            <person name="Methner A."/>
            <person name="Overmann J."/>
        </authorList>
    </citation>
    <scope>NUCLEOTIDE SEQUENCE</scope>
    <source>
        <strain evidence="1">ARW1-2F2</strain>
    </source>
</reference>
<dbReference type="Proteomes" id="UP001060012">
    <property type="component" value="Chromosome"/>
</dbReference>
<proteinExistence type="predicted"/>
<protein>
    <recommendedName>
        <fullName evidence="3">HNH nuclease domain-containing protein</fullName>
    </recommendedName>
</protein>
<dbReference type="RefSeq" id="WP_254576897.1">
    <property type="nucleotide sequence ID" value="NZ_CP100595.1"/>
</dbReference>
<sequence length="231" mass="28050">MIQKNKNKFIYTKDDVRLINSLKKFHYTDAWSHTKKHSKLTKIKLEKFKRRIKDFLLEKENYECSYCRKNLHGETYMVIDIEHILPKSIFKEFMFDVNNNLSISCRRCNAGIKKTDISFLKKINLKKISLNYKNRNFYKFIHPNLDDYYKHIDYYVSIKNKKKVIHYSKKTKKGYFTYKYFLLEDLELSHNSNIQNVKYQSKLSTSLSNKYEDRVNTLMRRAKNSRVRTKS</sequence>
<accession>A0ABY5E6G1</accession>